<dbReference type="Gene3D" id="3.40.50.150">
    <property type="entry name" value="Vaccinia Virus protein VP39"/>
    <property type="match status" value="1"/>
</dbReference>
<dbReference type="PANTHER" id="PTHR43591">
    <property type="entry name" value="METHYLTRANSFERASE"/>
    <property type="match status" value="1"/>
</dbReference>
<evidence type="ECO:0000313" key="1">
    <source>
        <dbReference type="EMBL" id="QRD94334.1"/>
    </source>
</evidence>
<dbReference type="VEuPathDB" id="FungiDB:AFLA_010466"/>
<gene>
    <name evidence="1" type="ORF">F9C07_1797181</name>
</gene>
<organism evidence="1 2">
    <name type="scientific">Aspergillus flavus (strain ATCC 200026 / FGSC A1120 / IAM 13836 / NRRL 3357 / JCM 12722 / SRRC 167)</name>
    <dbReference type="NCBI Taxonomy" id="332952"/>
    <lineage>
        <taxon>Eukaryota</taxon>
        <taxon>Fungi</taxon>
        <taxon>Dikarya</taxon>
        <taxon>Ascomycota</taxon>
        <taxon>Pezizomycotina</taxon>
        <taxon>Eurotiomycetes</taxon>
        <taxon>Eurotiomycetidae</taxon>
        <taxon>Eurotiales</taxon>
        <taxon>Aspergillaceae</taxon>
        <taxon>Aspergillus</taxon>
        <taxon>Aspergillus subgen. Circumdati</taxon>
    </lineage>
</organism>
<dbReference type="Pfam" id="PF13489">
    <property type="entry name" value="Methyltransf_23"/>
    <property type="match status" value="1"/>
</dbReference>
<reference evidence="2" key="1">
    <citation type="journal article" date="2021" name="G3 (Bethesda)">
        <title>Chromosome assembled and annotated genome sequence of Aspergillus flavus NRRL 3357.</title>
        <authorList>
            <person name="Skerker J.M."/>
            <person name="Pianalto K.M."/>
            <person name="Mondo S.J."/>
            <person name="Yang K."/>
            <person name="Arkin A.P."/>
            <person name="Keller N.P."/>
            <person name="Grigoriev I.V."/>
            <person name="Louise Glass N.L."/>
        </authorList>
    </citation>
    <scope>NUCLEOTIDE SEQUENCE [LARGE SCALE GENOMIC DNA]</scope>
    <source>
        <strain evidence="2">ATCC 200026 / FGSC A1120 / IAM 13836 / NRRL 3357 / JCM 12722 / SRRC 167</strain>
    </source>
</reference>
<dbReference type="CDD" id="cd02440">
    <property type="entry name" value="AdoMet_MTases"/>
    <property type="match status" value="1"/>
</dbReference>
<keyword evidence="2" id="KW-1185">Reference proteome</keyword>
<protein>
    <submittedName>
        <fullName evidence="1">SAM dependent methyltransferase</fullName>
    </submittedName>
</protein>
<evidence type="ECO:0000313" key="2">
    <source>
        <dbReference type="Proteomes" id="UP000596276"/>
    </source>
</evidence>
<dbReference type="GO" id="GO:0008168">
    <property type="term" value="F:methyltransferase activity"/>
    <property type="evidence" value="ECO:0007669"/>
    <property type="project" value="UniProtKB-KW"/>
</dbReference>
<keyword evidence="1" id="KW-0489">Methyltransferase</keyword>
<dbReference type="AlphaFoldDB" id="A0A7U2R3G0"/>
<accession>A0A7U2R3G0</accession>
<sequence length="346" mass="39707">MLWRLILYVSSCVYFYLAGLVLADDFVIRQDAESGYGESAQSEWTSLRSSIMNYHYENGRRYHAYHAGSYWGPNDEKAMEQLDIGHHVFNLLLDGKLYLAPIPEDVEQVLDIGTGTGIWAIDFADTHPAARVIGTDLSPIQPTWIPPNLHFEVDDCCDDWVYGKDSFDFIHVRGLYGCVADWDKFYKEALDHLKPNSYLEQVEVSVVPKSDDGSTNNTVFEEWGRVSLQAGDAFGKTLRIVDEAKEKMIKAGFVDVQEHRFKCPVGPWAKDPRLKVLGKYNRLQWEMGIEGWSMMLLTRFLNWTRQEVEVYLARMRQALRDPSIHAYQEKVVVYGRKPASPENPPL</sequence>
<dbReference type="VEuPathDB" id="FungiDB:F9C07_1797181"/>
<dbReference type="InterPro" id="IPR029063">
    <property type="entry name" value="SAM-dependent_MTases_sf"/>
</dbReference>
<proteinExistence type="predicted"/>
<dbReference type="EMBL" id="CP044623">
    <property type="protein sequence ID" value="QRD94334.1"/>
    <property type="molecule type" value="Genomic_DNA"/>
</dbReference>
<dbReference type="PANTHER" id="PTHR43591:SF10">
    <property type="entry name" value="ABC TRANSMEMBRANE TYPE-1 DOMAIN-CONTAINING PROTEIN-RELATED"/>
    <property type="match status" value="1"/>
</dbReference>
<dbReference type="SUPFAM" id="SSF53335">
    <property type="entry name" value="S-adenosyl-L-methionine-dependent methyltransferases"/>
    <property type="match status" value="1"/>
</dbReference>
<dbReference type="Proteomes" id="UP000596276">
    <property type="component" value="Chromosome 6"/>
</dbReference>
<keyword evidence="1" id="KW-0808">Transferase</keyword>
<name>A0A7U2R3G0_ASPFN</name>
<dbReference type="GO" id="GO:0032259">
    <property type="term" value="P:methylation"/>
    <property type="evidence" value="ECO:0007669"/>
    <property type="project" value="UniProtKB-KW"/>
</dbReference>